<organism evidence="10 11">
    <name type="scientific">Brevibacterium ammoniilyticum</name>
    <dbReference type="NCBI Taxonomy" id="1046555"/>
    <lineage>
        <taxon>Bacteria</taxon>
        <taxon>Bacillati</taxon>
        <taxon>Actinomycetota</taxon>
        <taxon>Actinomycetes</taxon>
        <taxon>Micrococcales</taxon>
        <taxon>Brevibacteriaceae</taxon>
        <taxon>Brevibacterium</taxon>
    </lineage>
</organism>
<evidence type="ECO:0000256" key="1">
    <source>
        <dbReference type="ARBA" id="ARBA00004751"/>
    </source>
</evidence>
<accession>A0ABP9TVZ5</accession>
<dbReference type="Proteomes" id="UP001498935">
    <property type="component" value="Unassembled WGS sequence"/>
</dbReference>
<dbReference type="CDD" id="cd06114">
    <property type="entry name" value="EcCS_like"/>
    <property type="match status" value="1"/>
</dbReference>
<dbReference type="InterPro" id="IPR016143">
    <property type="entry name" value="Citrate_synth-like_sm_a-sub"/>
</dbReference>
<name>A0ABP9TVZ5_9MICO</name>
<dbReference type="SUPFAM" id="SSF48256">
    <property type="entry name" value="Citrate synthase"/>
    <property type="match status" value="1"/>
</dbReference>
<keyword evidence="11" id="KW-1185">Reference proteome</keyword>
<dbReference type="InterPro" id="IPR024176">
    <property type="entry name" value="Citrate_synthase_bac-typ"/>
</dbReference>
<evidence type="ECO:0000256" key="5">
    <source>
        <dbReference type="ARBA" id="ARBA00049288"/>
    </source>
</evidence>
<dbReference type="Gene3D" id="1.10.230.10">
    <property type="entry name" value="Cytochrome P450-Terp, domain 2"/>
    <property type="match status" value="1"/>
</dbReference>
<evidence type="ECO:0000256" key="3">
    <source>
        <dbReference type="ARBA" id="ARBA00022532"/>
    </source>
</evidence>
<proteinExistence type="inferred from homology"/>
<comment type="catalytic activity">
    <reaction evidence="5 8">
        <text>oxaloacetate + acetyl-CoA + H2O = citrate + CoA + H(+)</text>
        <dbReference type="Rhea" id="RHEA:16845"/>
        <dbReference type="ChEBI" id="CHEBI:15377"/>
        <dbReference type="ChEBI" id="CHEBI:15378"/>
        <dbReference type="ChEBI" id="CHEBI:16452"/>
        <dbReference type="ChEBI" id="CHEBI:16947"/>
        <dbReference type="ChEBI" id="CHEBI:57287"/>
        <dbReference type="ChEBI" id="CHEBI:57288"/>
        <dbReference type="EC" id="2.3.3.16"/>
    </reaction>
</comment>
<dbReference type="Pfam" id="PF00285">
    <property type="entry name" value="Citrate_synt"/>
    <property type="match status" value="1"/>
</dbReference>
<sequence>MPNEANLRIADTELALPEVPATEGNDGYRIGSLLKETGAVTYDPGFANTASTSSAITYIDGDAGVLQYRGYPIEQLAEKSNFVEVCYLLIHGELPTQEQYDAFDARLRKHTIVHEDLRRFFRAFPYDAHPMPMVAAAVAALSTFYQDDLDVFDENQIETSSFRLLAKMPTIAALAHRKNMGLPVIHPDNSLSLVENFLRVNFGVPSEPYEPDPLAVKAMDQLFILHADHEQNCSTATVRLVGSSQANLFQSISAGVNALAGPLHGGANSAVLEMLQTISASDDGPKKFMERVKNKEEGVRLMGFGHRVYKNYDPRAKIIKKTADEVLARSGGDPLLELAVQLEEIALADDYFVERKLYPNVDFYTGLIYKALGFPTNMFTVLFSVGRLPGWIAQWREMIKDPETKIGRPRQVYTGAVTRNYEDISER</sequence>
<dbReference type="InterPro" id="IPR019810">
    <property type="entry name" value="Citrate_synthase_AS"/>
</dbReference>
<dbReference type="Gene3D" id="2.20.28.60">
    <property type="match status" value="1"/>
</dbReference>
<comment type="pathway">
    <text evidence="1 8">Carbohydrate metabolism; tricarboxylic acid cycle; isocitrate from oxaloacetate: step 1/2.</text>
</comment>
<evidence type="ECO:0000256" key="8">
    <source>
        <dbReference type="RuleBase" id="RU003370"/>
    </source>
</evidence>
<keyword evidence="4 7" id="KW-0808">Transferase</keyword>
<evidence type="ECO:0000256" key="9">
    <source>
        <dbReference type="RuleBase" id="RU003406"/>
    </source>
</evidence>
<reference evidence="10 11" key="1">
    <citation type="submission" date="2024-02" db="EMBL/GenBank/DDBJ databases">
        <title>Characterization of antibiotic resistant novel bacterial strains and their environmental applications.</title>
        <authorList>
            <person name="Manzoor S."/>
            <person name="Abbas S."/>
            <person name="Arshad M."/>
            <person name="Li W.J."/>
            <person name="Ahmed I."/>
        </authorList>
    </citation>
    <scope>NUCLEOTIDE SEQUENCE [LARGE SCALE GENOMIC DNA]</scope>
    <source>
        <strain evidence="10 11">KACC 15558</strain>
    </source>
</reference>
<dbReference type="InterPro" id="IPR010953">
    <property type="entry name" value="Citrate_synthase_typ-I"/>
</dbReference>
<dbReference type="PRINTS" id="PR00143">
    <property type="entry name" value="CITRTSNTHASE"/>
</dbReference>
<evidence type="ECO:0000256" key="7">
    <source>
        <dbReference type="PIRNR" id="PIRNR001369"/>
    </source>
</evidence>
<dbReference type="PROSITE" id="PS00480">
    <property type="entry name" value="CITRATE_SYNTHASE"/>
    <property type="match status" value="1"/>
</dbReference>
<dbReference type="EMBL" id="BAABNP010000001">
    <property type="protein sequence ID" value="GAA5339330.1"/>
    <property type="molecule type" value="Genomic_DNA"/>
</dbReference>
<dbReference type="InterPro" id="IPR016142">
    <property type="entry name" value="Citrate_synth-like_lrg_a-sub"/>
</dbReference>
<keyword evidence="3 8" id="KW-0816">Tricarboxylic acid cycle</keyword>
<dbReference type="NCBIfam" id="TIGR01798">
    <property type="entry name" value="cit_synth_I"/>
    <property type="match status" value="1"/>
</dbReference>
<protein>
    <recommendedName>
        <fullName evidence="6 7">Citrate synthase</fullName>
    </recommendedName>
</protein>
<evidence type="ECO:0000256" key="6">
    <source>
        <dbReference type="NCBIfam" id="TIGR01798"/>
    </source>
</evidence>
<dbReference type="InterPro" id="IPR036969">
    <property type="entry name" value="Citrate_synthase_sf"/>
</dbReference>
<gene>
    <name evidence="10" type="ORF">KACC15558_03700</name>
</gene>
<dbReference type="PIRSF" id="PIRSF001369">
    <property type="entry name" value="Citrate_synth"/>
    <property type="match status" value="1"/>
</dbReference>
<dbReference type="NCBIfam" id="NF004126">
    <property type="entry name" value="PRK05614.1"/>
    <property type="match status" value="1"/>
</dbReference>
<evidence type="ECO:0000256" key="2">
    <source>
        <dbReference type="ARBA" id="ARBA00010566"/>
    </source>
</evidence>
<dbReference type="PANTHER" id="PTHR42871">
    <property type="entry name" value="CITRATE SYNTHASE"/>
    <property type="match status" value="1"/>
</dbReference>
<evidence type="ECO:0000313" key="11">
    <source>
        <dbReference type="Proteomes" id="UP001498935"/>
    </source>
</evidence>
<evidence type="ECO:0000313" key="10">
    <source>
        <dbReference type="EMBL" id="GAA5339330.1"/>
    </source>
</evidence>
<comment type="similarity">
    <text evidence="2 7 9">Belongs to the citrate synthase family.</text>
</comment>
<dbReference type="Gene3D" id="1.10.580.10">
    <property type="entry name" value="Citrate Synthase, domain 1"/>
    <property type="match status" value="1"/>
</dbReference>
<dbReference type="InterPro" id="IPR002020">
    <property type="entry name" value="Citrate_synthase"/>
</dbReference>
<evidence type="ECO:0000256" key="4">
    <source>
        <dbReference type="ARBA" id="ARBA00022679"/>
    </source>
</evidence>
<comment type="caution">
    <text evidence="10">The sequence shown here is derived from an EMBL/GenBank/DDBJ whole genome shotgun (WGS) entry which is preliminary data.</text>
</comment>
<dbReference type="PANTHER" id="PTHR42871:SF1">
    <property type="entry name" value="CITRATE SYNTHASE"/>
    <property type="match status" value="1"/>
</dbReference>
<dbReference type="RefSeq" id="WP_342036997.1">
    <property type="nucleotide sequence ID" value="NZ_BAABBK010000001.1"/>
</dbReference>